<dbReference type="GO" id="GO:0008171">
    <property type="term" value="F:O-methyltransferase activity"/>
    <property type="evidence" value="ECO:0007669"/>
    <property type="project" value="InterPro"/>
</dbReference>
<dbReference type="Pfam" id="PF00891">
    <property type="entry name" value="Methyltransf_2"/>
    <property type="match status" value="1"/>
</dbReference>
<dbReference type="PANTHER" id="PTHR11746">
    <property type="entry name" value="O-METHYLTRANSFERASE"/>
    <property type="match status" value="1"/>
</dbReference>
<dbReference type="OMA" id="WAYASSN"/>
<protein>
    <submittedName>
        <fullName evidence="5">Trans-resveratrol di-o-methyltransferase</fullName>
    </submittedName>
</protein>
<comment type="caution">
    <text evidence="5">The sequence shown here is derived from an EMBL/GenBank/DDBJ whole genome shotgun (WGS) entry which is preliminary data.</text>
</comment>
<evidence type="ECO:0000256" key="1">
    <source>
        <dbReference type="ARBA" id="ARBA00022603"/>
    </source>
</evidence>
<evidence type="ECO:0000256" key="2">
    <source>
        <dbReference type="ARBA" id="ARBA00022679"/>
    </source>
</evidence>
<accession>A0A1J6IP18</accession>
<evidence type="ECO:0000313" key="6">
    <source>
        <dbReference type="Proteomes" id="UP000187609"/>
    </source>
</evidence>
<evidence type="ECO:0000313" key="5">
    <source>
        <dbReference type="EMBL" id="OIT06012.1"/>
    </source>
</evidence>
<dbReference type="GO" id="GO:0032259">
    <property type="term" value="P:methylation"/>
    <property type="evidence" value="ECO:0007669"/>
    <property type="project" value="UniProtKB-KW"/>
</dbReference>
<dbReference type="SMR" id="A0A1J6IP18"/>
<feature type="domain" description="O-methyltransferase C-terminal" evidence="4">
    <location>
        <begin position="57"/>
        <end position="184"/>
    </location>
</feature>
<dbReference type="Gene3D" id="3.40.50.150">
    <property type="entry name" value="Vaccinia Virus protein VP39"/>
    <property type="match status" value="1"/>
</dbReference>
<name>A0A1J6IP18_NICAT</name>
<dbReference type="SUPFAM" id="SSF53335">
    <property type="entry name" value="S-adenosyl-L-methionine-dependent methyltransferases"/>
    <property type="match status" value="1"/>
</dbReference>
<dbReference type="Proteomes" id="UP000187609">
    <property type="component" value="Unassembled WGS sequence"/>
</dbReference>
<sequence length="184" mass="20714">MRLLVHSGFFATSKVNENSETEGYILTTPSRLLLKSEIPNLSPCVRVTADPVLFNTWQLLGEWFHNKNEEATAFETAHGLPMWEFRAQNSRFDKVFNEAMASDSEMMRLVVKDYRKVFEGMNSLVDVGGDTGIIAETILETFPHLKCAVLDLTHVVANMPQSENLSYVGGDMFQFIPHADAILL</sequence>
<evidence type="ECO:0000259" key="4">
    <source>
        <dbReference type="Pfam" id="PF00891"/>
    </source>
</evidence>
<gene>
    <name evidence="5" type="primary">ROMT_6</name>
    <name evidence="5" type="ORF">A4A49_18252</name>
</gene>
<evidence type="ECO:0000256" key="3">
    <source>
        <dbReference type="ARBA" id="ARBA00022691"/>
    </source>
</evidence>
<keyword evidence="6" id="KW-1185">Reference proteome</keyword>
<dbReference type="EMBL" id="MJEQ01037184">
    <property type="protein sequence ID" value="OIT06012.1"/>
    <property type="molecule type" value="Genomic_DNA"/>
</dbReference>
<dbReference type="AlphaFoldDB" id="A0A1J6IP18"/>
<dbReference type="InterPro" id="IPR001077">
    <property type="entry name" value="COMT_C"/>
</dbReference>
<keyword evidence="2" id="KW-0808">Transferase</keyword>
<proteinExistence type="predicted"/>
<dbReference type="InterPro" id="IPR029063">
    <property type="entry name" value="SAM-dependent_MTases_sf"/>
</dbReference>
<keyword evidence="3" id="KW-0949">S-adenosyl-L-methionine</keyword>
<dbReference type="InterPro" id="IPR016461">
    <property type="entry name" value="COMT-like"/>
</dbReference>
<organism evidence="5 6">
    <name type="scientific">Nicotiana attenuata</name>
    <name type="common">Coyote tobacco</name>
    <dbReference type="NCBI Taxonomy" id="49451"/>
    <lineage>
        <taxon>Eukaryota</taxon>
        <taxon>Viridiplantae</taxon>
        <taxon>Streptophyta</taxon>
        <taxon>Embryophyta</taxon>
        <taxon>Tracheophyta</taxon>
        <taxon>Spermatophyta</taxon>
        <taxon>Magnoliopsida</taxon>
        <taxon>eudicotyledons</taxon>
        <taxon>Gunneridae</taxon>
        <taxon>Pentapetalae</taxon>
        <taxon>asterids</taxon>
        <taxon>lamiids</taxon>
        <taxon>Solanales</taxon>
        <taxon>Solanaceae</taxon>
        <taxon>Nicotianoideae</taxon>
        <taxon>Nicotianeae</taxon>
        <taxon>Nicotiana</taxon>
    </lineage>
</organism>
<dbReference type="Gramene" id="OIT06012">
    <property type="protein sequence ID" value="OIT06012"/>
    <property type="gene ID" value="A4A49_18252"/>
</dbReference>
<dbReference type="PROSITE" id="PS51683">
    <property type="entry name" value="SAM_OMT_II"/>
    <property type="match status" value="1"/>
</dbReference>
<keyword evidence="1" id="KW-0489">Methyltransferase</keyword>
<reference evidence="5" key="1">
    <citation type="submission" date="2016-11" db="EMBL/GenBank/DDBJ databases">
        <title>The genome of Nicotiana attenuata.</title>
        <authorList>
            <person name="Xu S."/>
            <person name="Brockmoeller T."/>
            <person name="Gaquerel E."/>
            <person name="Navarro A."/>
            <person name="Kuhl H."/>
            <person name="Gase K."/>
            <person name="Ling Z."/>
            <person name="Zhou W."/>
            <person name="Kreitzer C."/>
            <person name="Stanke M."/>
            <person name="Tang H."/>
            <person name="Lyons E."/>
            <person name="Pandey P."/>
            <person name="Pandey S.P."/>
            <person name="Timmermann B."/>
            <person name="Baldwin I.T."/>
        </authorList>
    </citation>
    <scope>NUCLEOTIDE SEQUENCE [LARGE SCALE GENOMIC DNA]</scope>
    <source>
        <strain evidence="5">UT</strain>
    </source>
</reference>